<evidence type="ECO:0000256" key="5">
    <source>
        <dbReference type="ARBA" id="ARBA00022679"/>
    </source>
</evidence>
<dbReference type="Pfam" id="PF01035">
    <property type="entry name" value="DNA_binding_1"/>
    <property type="match status" value="1"/>
</dbReference>
<sequence>MTNILYYTEVTSPIGPLTLFSSDKGLMSIKFAGTAESVPAFKVWAVRYKGADIKLEENASVFKEEIQQLREYFEGTRTEFDVAYDLEGTPFQQAVWKALIEVPYGRTASYKEIAAAAGSEKAVRAVGNANNKNPIPIMIPCHRIIGSNGALVGYGGGLDKKTYLLEIEKEQTAQERKVR</sequence>
<dbReference type="InterPro" id="IPR023546">
    <property type="entry name" value="MGMT"/>
</dbReference>
<dbReference type="InterPro" id="IPR001497">
    <property type="entry name" value="MethylDNA_cys_MeTrfase_AS"/>
</dbReference>
<evidence type="ECO:0000259" key="10">
    <source>
        <dbReference type="Pfam" id="PF01035"/>
    </source>
</evidence>
<keyword evidence="6 9" id="KW-0227">DNA damage</keyword>
<keyword evidence="7 9" id="KW-0234">DNA repair</keyword>
<evidence type="ECO:0000313" key="12">
    <source>
        <dbReference type="EMBL" id="RKD73195.1"/>
    </source>
</evidence>
<comment type="miscellaneous">
    <text evidence="9">This enzyme catalyzes only one turnover and therefore is not strictly catalytic. According to one definition, an enzyme is a biocatalyst that acts repeatedly and over many reaction cycles.</text>
</comment>
<evidence type="ECO:0000256" key="7">
    <source>
        <dbReference type="ARBA" id="ARBA00023204"/>
    </source>
</evidence>
<accession>A0A419V3V0</accession>
<dbReference type="InterPro" id="IPR036217">
    <property type="entry name" value="MethylDNA_cys_MeTrfase_DNAb"/>
</dbReference>
<evidence type="ECO:0000256" key="2">
    <source>
        <dbReference type="ARBA" id="ARBA00008711"/>
    </source>
</evidence>
<comment type="catalytic activity">
    <reaction evidence="8 9">
        <text>a 6-O-methyl-2'-deoxyguanosine in DNA + L-cysteinyl-[protein] = S-methyl-L-cysteinyl-[protein] + a 2'-deoxyguanosine in DNA</text>
        <dbReference type="Rhea" id="RHEA:24000"/>
        <dbReference type="Rhea" id="RHEA-COMP:10131"/>
        <dbReference type="Rhea" id="RHEA-COMP:10132"/>
        <dbReference type="Rhea" id="RHEA-COMP:11367"/>
        <dbReference type="Rhea" id="RHEA-COMP:11368"/>
        <dbReference type="ChEBI" id="CHEBI:29950"/>
        <dbReference type="ChEBI" id="CHEBI:82612"/>
        <dbReference type="ChEBI" id="CHEBI:85445"/>
        <dbReference type="ChEBI" id="CHEBI:85448"/>
        <dbReference type="EC" id="2.1.1.63"/>
    </reaction>
</comment>
<evidence type="ECO:0000256" key="3">
    <source>
        <dbReference type="ARBA" id="ARBA00022490"/>
    </source>
</evidence>
<dbReference type="Gene3D" id="1.10.10.10">
    <property type="entry name" value="Winged helix-like DNA-binding domain superfamily/Winged helix DNA-binding domain"/>
    <property type="match status" value="1"/>
</dbReference>
<dbReference type="InterPro" id="IPR036388">
    <property type="entry name" value="WH-like_DNA-bd_sf"/>
</dbReference>
<dbReference type="PANTHER" id="PTHR10815">
    <property type="entry name" value="METHYLATED-DNA--PROTEIN-CYSTEINE METHYLTRANSFERASE"/>
    <property type="match status" value="1"/>
</dbReference>
<evidence type="ECO:0000256" key="9">
    <source>
        <dbReference type="HAMAP-Rule" id="MF_00772"/>
    </source>
</evidence>
<dbReference type="CDD" id="cd06445">
    <property type="entry name" value="ATase"/>
    <property type="match status" value="1"/>
</dbReference>
<protein>
    <recommendedName>
        <fullName evidence="9">Methylated-DNA--protein-cysteine methyltransferase</fullName>
        <ecNumber evidence="9">2.1.1.63</ecNumber>
    </recommendedName>
    <alternativeName>
        <fullName evidence="9">6-O-methylguanine-DNA methyltransferase</fullName>
        <shortName evidence="9">MGMT</shortName>
    </alternativeName>
    <alternativeName>
        <fullName evidence="9">O-6-methylguanine-DNA-alkyltransferase</fullName>
    </alternativeName>
</protein>
<gene>
    <name evidence="12" type="ORF">ATL39_2401</name>
</gene>
<dbReference type="OrthoDB" id="9802228at2"/>
<dbReference type="RefSeq" id="WP_120193567.1">
    <property type="nucleotide sequence ID" value="NZ_RAPK01000009.1"/>
</dbReference>
<dbReference type="Proteomes" id="UP000285120">
    <property type="component" value="Unassembled WGS sequence"/>
</dbReference>
<keyword evidence="13" id="KW-1185">Reference proteome</keyword>
<evidence type="ECO:0000256" key="8">
    <source>
        <dbReference type="ARBA" id="ARBA00049348"/>
    </source>
</evidence>
<dbReference type="GO" id="GO:0006307">
    <property type="term" value="P:DNA alkylation repair"/>
    <property type="evidence" value="ECO:0007669"/>
    <property type="project" value="UniProtKB-UniRule"/>
</dbReference>
<dbReference type="InterPro" id="IPR014048">
    <property type="entry name" value="MethylDNA_cys_MeTrfase_DNA-bd"/>
</dbReference>
<dbReference type="GO" id="GO:0003908">
    <property type="term" value="F:methylated-DNA-[protein]-cysteine S-methyltransferase activity"/>
    <property type="evidence" value="ECO:0007669"/>
    <property type="project" value="UniProtKB-UniRule"/>
</dbReference>
<dbReference type="HAMAP" id="MF_00772">
    <property type="entry name" value="OGT"/>
    <property type="match status" value="1"/>
</dbReference>
<feature type="domain" description="Methylated-DNA-[protein]-cysteine S-methyltransferase DNA binding" evidence="10">
    <location>
        <begin position="90"/>
        <end position="169"/>
    </location>
</feature>
<dbReference type="FunFam" id="1.10.10.10:FF:000214">
    <property type="entry name" value="Methylated-DNA--protein-cysteine methyltransferase"/>
    <property type="match status" value="1"/>
</dbReference>
<dbReference type="AlphaFoldDB" id="A0A419V3V0"/>
<comment type="catalytic activity">
    <reaction evidence="1 9">
        <text>a 4-O-methyl-thymidine in DNA + L-cysteinyl-[protein] = a thymidine in DNA + S-methyl-L-cysteinyl-[protein]</text>
        <dbReference type="Rhea" id="RHEA:53428"/>
        <dbReference type="Rhea" id="RHEA-COMP:10131"/>
        <dbReference type="Rhea" id="RHEA-COMP:10132"/>
        <dbReference type="Rhea" id="RHEA-COMP:13555"/>
        <dbReference type="Rhea" id="RHEA-COMP:13556"/>
        <dbReference type="ChEBI" id="CHEBI:29950"/>
        <dbReference type="ChEBI" id="CHEBI:82612"/>
        <dbReference type="ChEBI" id="CHEBI:137386"/>
        <dbReference type="ChEBI" id="CHEBI:137387"/>
        <dbReference type="EC" id="2.1.1.63"/>
    </reaction>
</comment>
<organism evidence="12 13">
    <name type="scientific">Sinobaca qinghaiensis</name>
    <dbReference type="NCBI Taxonomy" id="342944"/>
    <lineage>
        <taxon>Bacteria</taxon>
        <taxon>Bacillati</taxon>
        <taxon>Bacillota</taxon>
        <taxon>Bacilli</taxon>
        <taxon>Bacillales</taxon>
        <taxon>Sporolactobacillaceae</taxon>
        <taxon>Sinobaca</taxon>
    </lineage>
</organism>
<evidence type="ECO:0000256" key="1">
    <source>
        <dbReference type="ARBA" id="ARBA00001286"/>
    </source>
</evidence>
<dbReference type="PANTHER" id="PTHR10815:SF13">
    <property type="entry name" value="METHYLATED-DNA--PROTEIN-CYSTEINE METHYLTRANSFERASE"/>
    <property type="match status" value="1"/>
</dbReference>
<dbReference type="EC" id="2.1.1.63" evidence="9"/>
<keyword evidence="4 9" id="KW-0489">Methyltransferase</keyword>
<dbReference type="EMBL" id="RAPK01000009">
    <property type="protein sequence ID" value="RKD73195.1"/>
    <property type="molecule type" value="Genomic_DNA"/>
</dbReference>
<dbReference type="InterPro" id="IPR008332">
    <property type="entry name" value="MethylG_MeTrfase_N"/>
</dbReference>
<evidence type="ECO:0000256" key="6">
    <source>
        <dbReference type="ARBA" id="ARBA00022763"/>
    </source>
</evidence>
<dbReference type="SUPFAM" id="SSF46767">
    <property type="entry name" value="Methylated DNA-protein cysteine methyltransferase, C-terminal domain"/>
    <property type="match status" value="1"/>
</dbReference>
<dbReference type="Pfam" id="PF02870">
    <property type="entry name" value="Methyltransf_1N"/>
    <property type="match status" value="1"/>
</dbReference>
<dbReference type="PROSITE" id="PS00374">
    <property type="entry name" value="MGMT"/>
    <property type="match status" value="1"/>
</dbReference>
<reference evidence="12 13" key="1">
    <citation type="submission" date="2018-09" db="EMBL/GenBank/DDBJ databases">
        <title>Genomic Encyclopedia of Archaeal and Bacterial Type Strains, Phase II (KMG-II): from individual species to whole genera.</title>
        <authorList>
            <person name="Goeker M."/>
        </authorList>
    </citation>
    <scope>NUCLEOTIDE SEQUENCE [LARGE SCALE GENOMIC DNA]</scope>
    <source>
        <strain evidence="12 13">DSM 17008</strain>
    </source>
</reference>
<feature type="active site" description="Nucleophile; methyl group acceptor" evidence="9">
    <location>
        <position position="141"/>
    </location>
</feature>
<evidence type="ECO:0000256" key="4">
    <source>
        <dbReference type="ARBA" id="ARBA00022603"/>
    </source>
</evidence>
<dbReference type="GO" id="GO:0032259">
    <property type="term" value="P:methylation"/>
    <property type="evidence" value="ECO:0007669"/>
    <property type="project" value="UniProtKB-KW"/>
</dbReference>
<dbReference type="NCBIfam" id="TIGR00589">
    <property type="entry name" value="ogt"/>
    <property type="match status" value="1"/>
</dbReference>
<name>A0A419V3V0_9BACL</name>
<proteinExistence type="inferred from homology"/>
<comment type="function">
    <text evidence="9">Involved in the cellular defense against the biological effects of O6-methylguanine (O6-MeG) and O4-methylthymine (O4-MeT) in DNA. Repairs the methylated nucleobase in DNA by stoichiometrically transferring the methyl group to a cysteine residue in the enzyme. This is a suicide reaction: the enzyme is irreversibly inactivated.</text>
</comment>
<feature type="domain" description="Methylguanine DNA methyltransferase ribonuclease-like" evidence="11">
    <location>
        <begin position="5"/>
        <end position="83"/>
    </location>
</feature>
<dbReference type="GO" id="GO:0005737">
    <property type="term" value="C:cytoplasm"/>
    <property type="evidence" value="ECO:0007669"/>
    <property type="project" value="UniProtKB-SubCell"/>
</dbReference>
<keyword evidence="3 9" id="KW-0963">Cytoplasm</keyword>
<evidence type="ECO:0000259" key="11">
    <source>
        <dbReference type="Pfam" id="PF02870"/>
    </source>
</evidence>
<comment type="similarity">
    <text evidence="2 9">Belongs to the MGMT family.</text>
</comment>
<evidence type="ECO:0000313" key="13">
    <source>
        <dbReference type="Proteomes" id="UP000285120"/>
    </source>
</evidence>
<dbReference type="SUPFAM" id="SSF53155">
    <property type="entry name" value="Methylated DNA-protein cysteine methyltransferase domain"/>
    <property type="match status" value="1"/>
</dbReference>
<comment type="subcellular location">
    <subcellularLocation>
        <location evidence="9">Cytoplasm</location>
    </subcellularLocation>
</comment>
<dbReference type="InterPro" id="IPR036631">
    <property type="entry name" value="MGMT_N_sf"/>
</dbReference>
<comment type="caution">
    <text evidence="12">The sequence shown here is derived from an EMBL/GenBank/DDBJ whole genome shotgun (WGS) entry which is preliminary data.</text>
</comment>
<dbReference type="Gene3D" id="3.30.160.70">
    <property type="entry name" value="Methylated DNA-protein cysteine methyltransferase domain"/>
    <property type="match status" value="1"/>
</dbReference>
<keyword evidence="5 9" id="KW-0808">Transferase</keyword>